<dbReference type="VEuPathDB" id="FungiDB:TSTA_048760"/>
<protein>
    <recommendedName>
        <fullName evidence="3">Amidase domain-containing protein</fullName>
    </recommendedName>
</protein>
<evidence type="ECO:0000313" key="1">
    <source>
        <dbReference type="EMBL" id="EED15436.1"/>
    </source>
</evidence>
<evidence type="ECO:0000313" key="2">
    <source>
        <dbReference type="Proteomes" id="UP000001745"/>
    </source>
</evidence>
<dbReference type="InParanoid" id="B8ML20"/>
<dbReference type="OrthoDB" id="5423360at2759"/>
<name>B8ML20_TALSN</name>
<dbReference type="GeneID" id="8107058"/>
<dbReference type="RefSeq" id="XP_002485389.1">
    <property type="nucleotide sequence ID" value="XM_002485344.1"/>
</dbReference>
<gene>
    <name evidence="1" type="ORF">TSTA_048760</name>
</gene>
<dbReference type="Proteomes" id="UP000001745">
    <property type="component" value="Unassembled WGS sequence"/>
</dbReference>
<keyword evidence="2" id="KW-1185">Reference proteome</keyword>
<dbReference type="EMBL" id="EQ962657">
    <property type="protein sequence ID" value="EED15436.1"/>
    <property type="molecule type" value="Genomic_DNA"/>
</dbReference>
<proteinExistence type="predicted"/>
<evidence type="ECO:0008006" key="3">
    <source>
        <dbReference type="Google" id="ProtNLM"/>
    </source>
</evidence>
<accession>B8ML20</accession>
<dbReference type="AlphaFoldDB" id="B8ML20"/>
<sequence>MEGVHRWSSYYDYNIQAHERRSGNLVKSPTEYHGTKSANAPAIETLQMIGAVIVGKTKLNAMLVREETMECV</sequence>
<dbReference type="HOGENOM" id="CLU_2723922_0_0_1"/>
<organism evidence="1 2">
    <name type="scientific">Talaromyces stipitatus (strain ATCC 10500 / CBS 375.48 / QM 6759 / NRRL 1006)</name>
    <name type="common">Penicillium stipitatum</name>
    <dbReference type="NCBI Taxonomy" id="441959"/>
    <lineage>
        <taxon>Eukaryota</taxon>
        <taxon>Fungi</taxon>
        <taxon>Dikarya</taxon>
        <taxon>Ascomycota</taxon>
        <taxon>Pezizomycotina</taxon>
        <taxon>Eurotiomycetes</taxon>
        <taxon>Eurotiomycetidae</taxon>
        <taxon>Eurotiales</taxon>
        <taxon>Trichocomaceae</taxon>
        <taxon>Talaromyces</taxon>
        <taxon>Talaromyces sect. Talaromyces</taxon>
    </lineage>
</organism>
<reference evidence="2" key="1">
    <citation type="journal article" date="2015" name="Genome Announc.">
        <title>Genome sequence of the AIDS-associated pathogen Penicillium marneffei (ATCC18224) and its near taxonomic relative Talaromyces stipitatus (ATCC10500).</title>
        <authorList>
            <person name="Nierman W.C."/>
            <person name="Fedorova-Abrams N.D."/>
            <person name="Andrianopoulos A."/>
        </authorList>
    </citation>
    <scope>NUCLEOTIDE SEQUENCE [LARGE SCALE GENOMIC DNA]</scope>
    <source>
        <strain evidence="2">ATCC 10500 / CBS 375.48 / QM 6759 / NRRL 1006</strain>
    </source>
</reference>